<dbReference type="Proteomes" id="UP001185028">
    <property type="component" value="Unassembled WGS sequence"/>
</dbReference>
<feature type="binding site" evidence="5">
    <location>
        <position position="189"/>
    </location>
    <ligand>
        <name>dimethylallyl phosphate</name>
        <dbReference type="ChEBI" id="CHEBI:88052"/>
    </ligand>
</feature>
<sequence>MVVNNQATDPLNTPATAEVFGFHPNHASKRYVIGITGASGSIYGIRLAEVLLSYGYTVHLVISNAGWRVLKEELDWSASGREEMLHAQFGSLPGKYIYHSFSDIGASIASGSFRVEAMIIIPCSMGTLANIAGGISANLMTRAADVMLKEQRKLIIVPRETPLHAIHLENMLKLARMGVSIIPAMPAFYYRPQTLQDAIDFMVGKVLDILGIEHDLFERWGSNDDNI</sequence>
<feature type="binding site" evidence="5">
    <location>
        <begin position="124"/>
        <end position="127"/>
    </location>
    <ligand>
        <name>FMN</name>
        <dbReference type="ChEBI" id="CHEBI:58210"/>
    </ligand>
</feature>
<keyword evidence="3 5" id="KW-0288">FMN</keyword>
<dbReference type="PANTHER" id="PTHR43374:SF1">
    <property type="entry name" value="FLAVIN PRENYLTRANSFERASE PAD1, MITOCHONDRIAL"/>
    <property type="match status" value="1"/>
</dbReference>
<protein>
    <recommendedName>
        <fullName evidence="5">Flavin prenyltransferase UbiX</fullName>
        <ecNumber evidence="5">2.5.1.129</ecNumber>
    </recommendedName>
</protein>
<dbReference type="EMBL" id="JAVDQH010000003">
    <property type="protein sequence ID" value="MDR6243213.1"/>
    <property type="molecule type" value="Genomic_DNA"/>
</dbReference>
<evidence type="ECO:0000256" key="2">
    <source>
        <dbReference type="ARBA" id="ARBA00022630"/>
    </source>
</evidence>
<keyword evidence="2 5" id="KW-0285">Flavoprotein</keyword>
<feature type="binding site" evidence="5">
    <location>
        <position position="205"/>
    </location>
    <ligand>
        <name>dimethylallyl phosphate</name>
        <dbReference type="ChEBI" id="CHEBI:88052"/>
    </ligand>
</feature>
<feature type="binding site" evidence="5">
    <location>
        <position position="159"/>
    </location>
    <ligand>
        <name>FMN</name>
        <dbReference type="ChEBI" id="CHEBI:58210"/>
    </ligand>
</feature>
<dbReference type="RefSeq" id="WP_188775294.1">
    <property type="nucleotide sequence ID" value="NZ_BMMB01000004.1"/>
</dbReference>
<comment type="caution">
    <text evidence="5">Lacks conserved residue(s) required for the propagation of feature annotation.</text>
</comment>
<dbReference type="EC" id="2.5.1.129" evidence="5"/>
<organism evidence="7 8">
    <name type="scientific">Paenibacillus hunanensis</name>
    <dbReference type="NCBI Taxonomy" id="539262"/>
    <lineage>
        <taxon>Bacteria</taxon>
        <taxon>Bacillati</taxon>
        <taxon>Bacillota</taxon>
        <taxon>Bacilli</taxon>
        <taxon>Bacillales</taxon>
        <taxon>Paenibacillaceae</taxon>
        <taxon>Paenibacillus</taxon>
    </lineage>
</organism>
<dbReference type="InterPro" id="IPR036551">
    <property type="entry name" value="Flavin_trans-like"/>
</dbReference>
<dbReference type="NCBIfam" id="TIGR00421">
    <property type="entry name" value="ubiX_pad"/>
    <property type="match status" value="1"/>
</dbReference>
<comment type="similarity">
    <text evidence="5">Belongs to the UbiX/PAD1 family.</text>
</comment>
<dbReference type="InterPro" id="IPR003382">
    <property type="entry name" value="Flavoprotein"/>
</dbReference>
<comment type="function">
    <text evidence="5">Flavin prenyltransferase that catalyzes the synthesis of the prenylated FMN cofactor (prenyl-FMN) for 4-hydroxy-3-polyprenylbenzoic acid decarboxylase UbiD. The prenyltransferase is metal-independent and links a dimethylallyl moiety from dimethylallyl monophosphate (DMAP) to the flavin N5 and C6 atoms of FMN.</text>
</comment>
<keyword evidence="1 5" id="KW-0637">Prenyltransferase</keyword>
<comment type="caution">
    <text evidence="7">The sequence shown here is derived from an EMBL/GenBank/DDBJ whole genome shotgun (WGS) entry which is preliminary data.</text>
</comment>
<dbReference type="Pfam" id="PF02441">
    <property type="entry name" value="Flavoprotein"/>
    <property type="match status" value="1"/>
</dbReference>
<dbReference type="PANTHER" id="PTHR43374">
    <property type="entry name" value="FLAVIN PRENYLTRANSFERASE"/>
    <property type="match status" value="1"/>
</dbReference>
<keyword evidence="4 5" id="KW-0808">Transferase</keyword>
<keyword evidence="7" id="KW-0456">Lyase</keyword>
<name>A0ABU1IVB4_9BACL</name>
<feature type="binding site" evidence="5">
    <location>
        <position position="63"/>
    </location>
    <ligand>
        <name>FMN</name>
        <dbReference type="ChEBI" id="CHEBI:58210"/>
    </ligand>
</feature>
<gene>
    <name evidence="5" type="primary">ubiX</name>
    <name evidence="7" type="ORF">JOC58_001098</name>
</gene>
<evidence type="ECO:0000259" key="6">
    <source>
        <dbReference type="Pfam" id="PF02441"/>
    </source>
</evidence>
<dbReference type="SUPFAM" id="SSF52507">
    <property type="entry name" value="Homo-oligomeric flavin-containing Cys decarboxylases, HFCD"/>
    <property type="match status" value="1"/>
</dbReference>
<reference evidence="7 8" key="1">
    <citation type="submission" date="2023-07" db="EMBL/GenBank/DDBJ databases">
        <title>Genomic Encyclopedia of Type Strains, Phase IV (KMG-IV): sequencing the most valuable type-strain genomes for metagenomic binning, comparative biology and taxonomic classification.</title>
        <authorList>
            <person name="Goeker M."/>
        </authorList>
    </citation>
    <scope>NUCLEOTIDE SEQUENCE [LARGE SCALE GENOMIC DNA]</scope>
    <source>
        <strain evidence="7 8">DSM 22170</strain>
    </source>
</reference>
<feature type="binding site" evidence="5">
    <location>
        <begin position="37"/>
        <end position="39"/>
    </location>
    <ligand>
        <name>FMN</name>
        <dbReference type="ChEBI" id="CHEBI:58210"/>
    </ligand>
</feature>
<dbReference type="Gene3D" id="3.40.50.1950">
    <property type="entry name" value="Flavin prenyltransferase-like"/>
    <property type="match status" value="1"/>
</dbReference>
<evidence type="ECO:0000256" key="5">
    <source>
        <dbReference type="HAMAP-Rule" id="MF_01984"/>
    </source>
</evidence>
<evidence type="ECO:0000256" key="4">
    <source>
        <dbReference type="ARBA" id="ARBA00022679"/>
    </source>
</evidence>
<evidence type="ECO:0000313" key="8">
    <source>
        <dbReference type="Proteomes" id="UP001185028"/>
    </source>
</evidence>
<evidence type="ECO:0000256" key="3">
    <source>
        <dbReference type="ARBA" id="ARBA00022643"/>
    </source>
</evidence>
<dbReference type="NCBIfam" id="NF004685">
    <property type="entry name" value="PRK06029.1"/>
    <property type="match status" value="1"/>
</dbReference>
<dbReference type="GO" id="GO:0008694">
    <property type="term" value="F:4-hydroxy-3-polyprenylbenzoate decarboxylase activity"/>
    <property type="evidence" value="ECO:0007669"/>
    <property type="project" value="UniProtKB-EC"/>
</dbReference>
<keyword evidence="8" id="KW-1185">Reference proteome</keyword>
<proteinExistence type="inferred from homology"/>
<evidence type="ECO:0000313" key="7">
    <source>
        <dbReference type="EMBL" id="MDR6243213.1"/>
    </source>
</evidence>
<accession>A0ABU1IVB4</accession>
<dbReference type="HAMAP" id="MF_01984">
    <property type="entry name" value="ubiX_pad"/>
    <property type="match status" value="1"/>
</dbReference>
<feature type="domain" description="Flavoprotein" evidence="6">
    <location>
        <begin position="29"/>
        <end position="209"/>
    </location>
</feature>
<dbReference type="InterPro" id="IPR004507">
    <property type="entry name" value="UbiX-like"/>
</dbReference>
<evidence type="ECO:0000256" key="1">
    <source>
        <dbReference type="ARBA" id="ARBA00022602"/>
    </source>
</evidence>
<comment type="catalytic activity">
    <reaction evidence="5">
        <text>dimethylallyl phosphate + FMNH2 = prenylated FMNH2 + phosphate</text>
        <dbReference type="Rhea" id="RHEA:37743"/>
        <dbReference type="ChEBI" id="CHEBI:43474"/>
        <dbReference type="ChEBI" id="CHEBI:57618"/>
        <dbReference type="ChEBI" id="CHEBI:87467"/>
        <dbReference type="ChEBI" id="CHEBI:88052"/>
        <dbReference type="EC" id="2.5.1.129"/>
    </reaction>
</comment>